<dbReference type="Pfam" id="PF00891">
    <property type="entry name" value="Methyltransf_2"/>
    <property type="match status" value="1"/>
</dbReference>
<reference evidence="8" key="1">
    <citation type="journal article" date="2019" name="Int. J. Syst. Evol. Microbiol.">
        <title>The Global Catalogue of Microorganisms (GCM) 10K type strain sequencing project: providing services to taxonomists for standard genome sequencing and annotation.</title>
        <authorList>
            <consortium name="The Broad Institute Genomics Platform"/>
            <consortium name="The Broad Institute Genome Sequencing Center for Infectious Disease"/>
            <person name="Wu L."/>
            <person name="Ma J."/>
        </authorList>
    </citation>
    <scope>NUCLEOTIDE SEQUENCE [LARGE SCALE GENOMIC DNA]</scope>
    <source>
        <strain evidence="8">JCM 17939</strain>
    </source>
</reference>
<feature type="region of interest" description="Disordered" evidence="4">
    <location>
        <begin position="256"/>
        <end position="286"/>
    </location>
</feature>
<evidence type="ECO:0000256" key="2">
    <source>
        <dbReference type="ARBA" id="ARBA00022679"/>
    </source>
</evidence>
<feature type="domain" description="O-methyltransferase C-terminal" evidence="5">
    <location>
        <begin position="386"/>
        <end position="591"/>
    </location>
</feature>
<dbReference type="InterPro" id="IPR029063">
    <property type="entry name" value="SAM-dependent_MTases_sf"/>
</dbReference>
<keyword evidence="2" id="KW-0808">Transferase</keyword>
<dbReference type="PROSITE" id="PS51683">
    <property type="entry name" value="SAM_OMT_II"/>
    <property type="match status" value="1"/>
</dbReference>
<keyword evidence="1" id="KW-0489">Methyltransferase</keyword>
<evidence type="ECO:0008006" key="9">
    <source>
        <dbReference type="Google" id="ProtNLM"/>
    </source>
</evidence>
<keyword evidence="8" id="KW-1185">Reference proteome</keyword>
<evidence type="ECO:0000259" key="6">
    <source>
        <dbReference type="Pfam" id="PF08100"/>
    </source>
</evidence>
<evidence type="ECO:0000256" key="1">
    <source>
        <dbReference type="ARBA" id="ARBA00022603"/>
    </source>
</evidence>
<dbReference type="Pfam" id="PF08100">
    <property type="entry name" value="Dimerisation"/>
    <property type="match status" value="1"/>
</dbReference>
<evidence type="ECO:0000256" key="4">
    <source>
        <dbReference type="SAM" id="MobiDB-lite"/>
    </source>
</evidence>
<dbReference type="PANTHER" id="PTHR43712:SF2">
    <property type="entry name" value="O-METHYLTRANSFERASE CICE"/>
    <property type="match status" value="1"/>
</dbReference>
<gene>
    <name evidence="7" type="ORF">GCM10023196_097610</name>
</gene>
<dbReference type="EMBL" id="BAABHK010000024">
    <property type="protein sequence ID" value="GAA4638726.1"/>
    <property type="molecule type" value="Genomic_DNA"/>
</dbReference>
<evidence type="ECO:0000259" key="5">
    <source>
        <dbReference type="Pfam" id="PF00891"/>
    </source>
</evidence>
<dbReference type="InterPro" id="IPR036388">
    <property type="entry name" value="WH-like_DNA-bd_sf"/>
</dbReference>
<dbReference type="SUPFAM" id="SSF53335">
    <property type="entry name" value="S-adenosyl-L-methionine-dependent methyltransferases"/>
    <property type="match status" value="1"/>
</dbReference>
<dbReference type="RefSeq" id="WP_345442256.1">
    <property type="nucleotide sequence ID" value="NZ_BAABHK010000024.1"/>
</dbReference>
<dbReference type="InterPro" id="IPR016461">
    <property type="entry name" value="COMT-like"/>
</dbReference>
<dbReference type="Proteomes" id="UP001501442">
    <property type="component" value="Unassembled WGS sequence"/>
</dbReference>
<organism evidence="7 8">
    <name type="scientific">Actinoallomurus vinaceus</name>
    <dbReference type="NCBI Taxonomy" id="1080074"/>
    <lineage>
        <taxon>Bacteria</taxon>
        <taxon>Bacillati</taxon>
        <taxon>Actinomycetota</taxon>
        <taxon>Actinomycetes</taxon>
        <taxon>Streptosporangiales</taxon>
        <taxon>Thermomonosporaceae</taxon>
        <taxon>Actinoallomurus</taxon>
    </lineage>
</organism>
<sequence length="615" mass="67354">METHQTISADDGQPVTDGTQADAVSAGLEDVDIRRIRQMVTFIRSHTTTEILAKVLPRKTPAYVAADLAQHCRFVHGSIMVFPVGTVAAAAGRLSDIGLDPGPPRPSTVVRSRVARRYDLSASDLQIQILHAALPNVPGNCAEEIEIFVCPTDPGGRHSQLVDDERRSNRETHFALKVLVPENHLLKRLWGLLTGPGLMAPDGGGFNPHEGPIGCTVLYFQTSGQLLPQGWPRRLELVIDGHQQILAMHLQATRAQGQDDLRSGPPALPDTELETPAATVPSQEEPTRRMLELLTGAWVTQALCVAAELGIADHLEEQPATSAELASLVNADADLLHRVLRYLASLGVVRRSDQHWRLTDLGRTLRTGALRDVARLYGGIFYHSFGSLSHSVRSGQNAFEHAFGLPPFEYLNQHPDQARIFHGAMAAGSSWFDRVPEVINFKDVNTVVDIAGGRGDLLRRILTASPSTRGVLFDQPAVIDAARETFKREGLLDRCELIDGDFTAEVPPGGDLYVLSRILHDWSDDQCVDILTNCREAMPETAVLAIIERPIPTDNRPSLAIAWDVHMSVNNIGGRERTVDEYRELLTSAGFYLIDERPLVLDMAVLTAAPYPAAN</sequence>
<protein>
    <recommendedName>
        <fullName evidence="9">O-methyltransferase</fullName>
    </recommendedName>
</protein>
<dbReference type="PANTHER" id="PTHR43712">
    <property type="entry name" value="PUTATIVE (AFU_ORTHOLOGUE AFUA_4G14580)-RELATED"/>
    <property type="match status" value="1"/>
</dbReference>
<dbReference type="Gene3D" id="1.10.10.10">
    <property type="entry name" value="Winged helix-like DNA-binding domain superfamily/Winged helix DNA-binding domain"/>
    <property type="match status" value="1"/>
</dbReference>
<dbReference type="InterPro" id="IPR001077">
    <property type="entry name" value="COMT_C"/>
</dbReference>
<evidence type="ECO:0000313" key="8">
    <source>
        <dbReference type="Proteomes" id="UP001501442"/>
    </source>
</evidence>
<feature type="domain" description="O-methyltransferase dimerisation" evidence="6">
    <location>
        <begin position="291"/>
        <end position="365"/>
    </location>
</feature>
<dbReference type="InterPro" id="IPR012967">
    <property type="entry name" value="COMT_dimerisation"/>
</dbReference>
<feature type="region of interest" description="Disordered" evidence="4">
    <location>
        <begin position="1"/>
        <end position="23"/>
    </location>
</feature>
<keyword evidence="3" id="KW-0949">S-adenosyl-L-methionine</keyword>
<dbReference type="Gene3D" id="1.10.287.1350">
    <property type="match status" value="1"/>
</dbReference>
<name>A0ABP8US21_9ACTN</name>
<proteinExistence type="predicted"/>
<dbReference type="InterPro" id="IPR036390">
    <property type="entry name" value="WH_DNA-bd_sf"/>
</dbReference>
<dbReference type="SUPFAM" id="SSF46785">
    <property type="entry name" value="Winged helix' DNA-binding domain"/>
    <property type="match status" value="1"/>
</dbReference>
<comment type="caution">
    <text evidence="7">The sequence shown here is derived from an EMBL/GenBank/DDBJ whole genome shotgun (WGS) entry which is preliminary data.</text>
</comment>
<accession>A0ABP8US21</accession>
<dbReference type="Gene3D" id="3.40.50.150">
    <property type="entry name" value="Vaccinia Virus protein VP39"/>
    <property type="match status" value="1"/>
</dbReference>
<evidence type="ECO:0000313" key="7">
    <source>
        <dbReference type="EMBL" id="GAA4638726.1"/>
    </source>
</evidence>
<evidence type="ECO:0000256" key="3">
    <source>
        <dbReference type="ARBA" id="ARBA00022691"/>
    </source>
</evidence>